<comment type="caution">
    <text evidence="8">The sequence shown here is derived from an EMBL/GenBank/DDBJ whole genome shotgun (WGS) entry which is preliminary data.</text>
</comment>
<keyword evidence="4" id="KW-0564">Palmitate</keyword>
<dbReference type="EMBL" id="RBXL01000001">
    <property type="protein sequence ID" value="RKT43879.1"/>
    <property type="molecule type" value="Genomic_DNA"/>
</dbReference>
<dbReference type="InterPro" id="IPR032831">
    <property type="entry name" value="LptM_cons"/>
</dbReference>
<reference evidence="8 9" key="1">
    <citation type="submission" date="2018-10" db="EMBL/GenBank/DDBJ databases">
        <title>Genomic Encyclopedia of Archaeal and Bacterial Type Strains, Phase II (KMG-II): from individual species to whole genera.</title>
        <authorList>
            <person name="Goeker M."/>
        </authorList>
    </citation>
    <scope>NUCLEOTIDE SEQUENCE [LARGE SCALE GENOMIC DNA]</scope>
    <source>
        <strain evidence="8 9">DSM 235</strain>
    </source>
</reference>
<dbReference type="RefSeq" id="WP_120796400.1">
    <property type="nucleotide sequence ID" value="NZ_RBXL01000001.1"/>
</dbReference>
<organism evidence="8 9">
    <name type="scientific">Thiocapsa rosea</name>
    <dbReference type="NCBI Taxonomy" id="69360"/>
    <lineage>
        <taxon>Bacteria</taxon>
        <taxon>Pseudomonadati</taxon>
        <taxon>Pseudomonadota</taxon>
        <taxon>Gammaproteobacteria</taxon>
        <taxon>Chromatiales</taxon>
        <taxon>Chromatiaceae</taxon>
        <taxon>Thiocapsa</taxon>
    </lineage>
</organism>
<dbReference type="PROSITE" id="PS51257">
    <property type="entry name" value="PROKAR_LIPOPROTEIN"/>
    <property type="match status" value="1"/>
</dbReference>
<accession>A0A495V3I0</accession>
<evidence type="ECO:0000256" key="2">
    <source>
        <dbReference type="ARBA" id="ARBA00022729"/>
    </source>
</evidence>
<evidence type="ECO:0000256" key="6">
    <source>
        <dbReference type="ARBA" id="ARBA00023288"/>
    </source>
</evidence>
<feature type="region of interest" description="Disordered" evidence="7">
    <location>
        <begin position="49"/>
        <end position="69"/>
    </location>
</feature>
<evidence type="ECO:0000313" key="8">
    <source>
        <dbReference type="EMBL" id="RKT43879.1"/>
    </source>
</evidence>
<evidence type="ECO:0000256" key="5">
    <source>
        <dbReference type="ARBA" id="ARBA00023237"/>
    </source>
</evidence>
<keyword evidence="5" id="KW-0998">Cell outer membrane</keyword>
<evidence type="ECO:0000256" key="4">
    <source>
        <dbReference type="ARBA" id="ARBA00023139"/>
    </source>
</evidence>
<protein>
    <submittedName>
        <fullName evidence="8">Putative lipoprotein</fullName>
    </submittedName>
</protein>
<keyword evidence="9" id="KW-1185">Reference proteome</keyword>
<dbReference type="Pfam" id="PF13627">
    <property type="entry name" value="LptM_cons"/>
    <property type="match status" value="1"/>
</dbReference>
<evidence type="ECO:0000313" key="9">
    <source>
        <dbReference type="Proteomes" id="UP000274556"/>
    </source>
</evidence>
<evidence type="ECO:0000256" key="1">
    <source>
        <dbReference type="ARBA" id="ARBA00004459"/>
    </source>
</evidence>
<keyword evidence="3" id="KW-0472">Membrane</keyword>
<dbReference type="Proteomes" id="UP000274556">
    <property type="component" value="Unassembled WGS sequence"/>
</dbReference>
<dbReference type="GO" id="GO:0009279">
    <property type="term" value="C:cell outer membrane"/>
    <property type="evidence" value="ECO:0007669"/>
    <property type="project" value="UniProtKB-SubCell"/>
</dbReference>
<keyword evidence="2" id="KW-0732">Signal</keyword>
<gene>
    <name evidence="8" type="ORF">BDD21_1243</name>
</gene>
<keyword evidence="6 8" id="KW-0449">Lipoprotein</keyword>
<dbReference type="OrthoDB" id="8550022at2"/>
<name>A0A495V3I0_9GAMM</name>
<dbReference type="NCBIfam" id="NF047847">
    <property type="entry name" value="SS_mature_LptM"/>
    <property type="match status" value="1"/>
</dbReference>
<evidence type="ECO:0000256" key="7">
    <source>
        <dbReference type="SAM" id="MobiDB-lite"/>
    </source>
</evidence>
<evidence type="ECO:0000256" key="3">
    <source>
        <dbReference type="ARBA" id="ARBA00023136"/>
    </source>
</evidence>
<comment type="subcellular location">
    <subcellularLocation>
        <location evidence="1">Cell outer membrane</location>
        <topology evidence="1">Lipid-anchor</topology>
    </subcellularLocation>
</comment>
<proteinExistence type="predicted"/>
<sequence>MHCWARTAFYLLVTVLGIASMIGACGQKGPLYLPERPIVEVSAPAADLGSDVPSAPVAPPESAAPPDRP</sequence>
<dbReference type="AlphaFoldDB" id="A0A495V3I0"/>